<reference evidence="1 2" key="1">
    <citation type="submission" date="2021-06" db="EMBL/GenBank/DDBJ databases">
        <title>Faecalicatena sp. nov. isolated from porcine feces.</title>
        <authorList>
            <person name="Oh B.S."/>
            <person name="Lee J.H."/>
        </authorList>
    </citation>
    <scope>NUCLEOTIDE SEQUENCE [LARGE SCALE GENOMIC DNA]</scope>
    <source>
        <strain evidence="1 2">AGMB00832</strain>
    </source>
</reference>
<evidence type="ECO:0000313" key="2">
    <source>
        <dbReference type="Proteomes" id="UP000723714"/>
    </source>
</evidence>
<sequence length="500" mass="55668">MSQTIQLKENGLELIRQVDPRLVSYNIEMTEVTGGTFWKAYTDAQVDGTEEFPVISDWRDMAKLQQVYEPVDLYNPRLRKLSKELGSAWVRISGTWANKTYYDFDGHTNGVVPEGFQNLLTKDQWTGVLDFVKAVDGKLLISVANCPGIHSADEPWNPEQTKLIFDYSREYGVPIDAVEFTNEPNMMAMSGLPAGYTAEDFCRDHDLFCAFVRENYPETLLVGPCTCGDIPAEIVSTGEDRVGGGIASALERVTTDQLIGNGKEKLDVFSYHYYNGISERGAAMGGHWDFEKILTDRYLGIAKACASFYTTVRDKYVPGGQMWVTESGDAGCGGNTWAPTYADVPRTLNELGDFPTVTDGVIFHNTLCSSAYGYLNHGDFMPRPNYFAVLLWNRIMGQNVYRTNMTKECAHVFAHSRKDGKEGLAYLIVNNSKTETTTVELPKAAEVFVLEGQDKFRSRVMTLNGTPLVLGENDELPELTPVTVEEAFKLAPTACAFVMV</sequence>
<proteinExistence type="predicted"/>
<protein>
    <submittedName>
        <fullName evidence="1">Beta-glucuronidase</fullName>
    </submittedName>
</protein>
<dbReference type="Proteomes" id="UP000723714">
    <property type="component" value="Unassembled WGS sequence"/>
</dbReference>
<evidence type="ECO:0000313" key="1">
    <source>
        <dbReference type="EMBL" id="MBU3875050.1"/>
    </source>
</evidence>
<comment type="caution">
    <text evidence="1">The sequence shown here is derived from an EMBL/GenBank/DDBJ whole genome shotgun (WGS) entry which is preliminary data.</text>
</comment>
<gene>
    <name evidence="1" type="ORF">HGO97_004390</name>
</gene>
<organism evidence="1 2">
    <name type="scientific">Faecalicatena faecalis</name>
    <dbReference type="NCBI Taxonomy" id="2726362"/>
    <lineage>
        <taxon>Bacteria</taxon>
        <taxon>Bacillati</taxon>
        <taxon>Bacillota</taxon>
        <taxon>Clostridia</taxon>
        <taxon>Lachnospirales</taxon>
        <taxon>Lachnospiraceae</taxon>
        <taxon>Faecalicatena</taxon>
    </lineage>
</organism>
<dbReference type="PANTHER" id="PTHR14363:SF17">
    <property type="entry name" value="HEPARANASE-LIKE PROTEIN 3"/>
    <property type="match status" value="1"/>
</dbReference>
<dbReference type="RefSeq" id="WP_216239806.1">
    <property type="nucleotide sequence ID" value="NZ_JABACJ020000002.1"/>
</dbReference>
<name>A0ABS6D150_9FIRM</name>
<dbReference type="PANTHER" id="PTHR14363">
    <property type="entry name" value="HEPARANASE-RELATED"/>
    <property type="match status" value="1"/>
</dbReference>
<keyword evidence="2" id="KW-1185">Reference proteome</keyword>
<dbReference type="EMBL" id="JABACJ020000002">
    <property type="protein sequence ID" value="MBU3875050.1"/>
    <property type="molecule type" value="Genomic_DNA"/>
</dbReference>
<accession>A0ABS6D150</accession>